<dbReference type="GO" id="GO:0004252">
    <property type="term" value="F:serine-type endopeptidase activity"/>
    <property type="evidence" value="ECO:0007669"/>
    <property type="project" value="InterPro"/>
</dbReference>
<dbReference type="Gene3D" id="2.130.10.120">
    <property type="entry name" value="Prolyl oligopeptidase, N-terminal domain"/>
    <property type="match status" value="1"/>
</dbReference>
<dbReference type="OrthoDB" id="248387at2759"/>
<evidence type="ECO:0000313" key="4">
    <source>
        <dbReference type="Proteomes" id="UP000036987"/>
    </source>
</evidence>
<dbReference type="InterPro" id="IPR051167">
    <property type="entry name" value="Prolyl_oligopep/macrocyclase"/>
</dbReference>
<dbReference type="OMA" id="NINWTHD"/>
<evidence type="ECO:0000256" key="1">
    <source>
        <dbReference type="SAM" id="MobiDB-lite"/>
    </source>
</evidence>
<dbReference type="Proteomes" id="UP000036987">
    <property type="component" value="Unassembled WGS sequence"/>
</dbReference>
<proteinExistence type="predicted"/>
<dbReference type="AlphaFoldDB" id="A0A0K9PGL7"/>
<evidence type="ECO:0000259" key="2">
    <source>
        <dbReference type="Pfam" id="PF02897"/>
    </source>
</evidence>
<reference evidence="4" key="1">
    <citation type="journal article" date="2016" name="Nature">
        <title>The genome of the seagrass Zostera marina reveals angiosperm adaptation to the sea.</title>
        <authorList>
            <person name="Olsen J.L."/>
            <person name="Rouze P."/>
            <person name="Verhelst B."/>
            <person name="Lin Y.-C."/>
            <person name="Bayer T."/>
            <person name="Collen J."/>
            <person name="Dattolo E."/>
            <person name="De Paoli E."/>
            <person name="Dittami S."/>
            <person name="Maumus F."/>
            <person name="Michel G."/>
            <person name="Kersting A."/>
            <person name="Lauritano C."/>
            <person name="Lohaus R."/>
            <person name="Toepel M."/>
            <person name="Tonon T."/>
            <person name="Vanneste K."/>
            <person name="Amirebrahimi M."/>
            <person name="Brakel J."/>
            <person name="Bostroem C."/>
            <person name="Chovatia M."/>
            <person name="Grimwood J."/>
            <person name="Jenkins J.W."/>
            <person name="Jueterbock A."/>
            <person name="Mraz A."/>
            <person name="Stam W.T."/>
            <person name="Tice H."/>
            <person name="Bornberg-Bauer E."/>
            <person name="Green P.J."/>
            <person name="Pearson G.A."/>
            <person name="Procaccini G."/>
            <person name="Duarte C.M."/>
            <person name="Schmutz J."/>
            <person name="Reusch T.B.H."/>
            <person name="Van de Peer Y."/>
        </authorList>
    </citation>
    <scope>NUCLEOTIDE SEQUENCE [LARGE SCALE GENOMIC DNA]</scope>
    <source>
        <strain evidence="4">cv. Finnish</strain>
    </source>
</reference>
<feature type="region of interest" description="Disordered" evidence="1">
    <location>
        <begin position="1"/>
        <end position="21"/>
    </location>
</feature>
<sequence length="149" mass="17159">MFRRGSNRKPRSCSTQTSSERMETPILGYTLSEDGEYLAYGLNSSGSDWVTIQVMRVKDKKELEDTLHWIKFSNINWTHDGKGFFYCRFPAPTKEGDAGTETSLNLHHQLYYHFLGTDQSEDILCWTDPSDPKYIFEAKVTSDGKVDTR</sequence>
<feature type="domain" description="Peptidase S9A N-terminal" evidence="2">
    <location>
        <begin position="24"/>
        <end position="145"/>
    </location>
</feature>
<dbReference type="Pfam" id="PF02897">
    <property type="entry name" value="Peptidase_S9_N"/>
    <property type="match status" value="1"/>
</dbReference>
<dbReference type="InterPro" id="IPR023302">
    <property type="entry name" value="Pept_S9A_N"/>
</dbReference>
<name>A0A0K9PGL7_ZOSMR</name>
<dbReference type="EMBL" id="LFYR01000915">
    <property type="protein sequence ID" value="KMZ67397.1"/>
    <property type="molecule type" value="Genomic_DNA"/>
</dbReference>
<accession>A0A0K9PGL7</accession>
<dbReference type="PANTHER" id="PTHR42881">
    <property type="entry name" value="PROLYL ENDOPEPTIDASE"/>
    <property type="match status" value="1"/>
</dbReference>
<protein>
    <recommendedName>
        <fullName evidence="2">Peptidase S9A N-terminal domain-containing protein</fullName>
    </recommendedName>
</protein>
<comment type="caution">
    <text evidence="3">The sequence shown here is derived from an EMBL/GenBank/DDBJ whole genome shotgun (WGS) entry which is preliminary data.</text>
</comment>
<dbReference type="SUPFAM" id="SSF50993">
    <property type="entry name" value="Peptidase/esterase 'gauge' domain"/>
    <property type="match status" value="1"/>
</dbReference>
<keyword evidence="4" id="KW-1185">Reference proteome</keyword>
<evidence type="ECO:0000313" key="3">
    <source>
        <dbReference type="EMBL" id="KMZ67397.1"/>
    </source>
</evidence>
<organism evidence="3 4">
    <name type="scientific">Zostera marina</name>
    <name type="common">Eelgrass</name>
    <dbReference type="NCBI Taxonomy" id="29655"/>
    <lineage>
        <taxon>Eukaryota</taxon>
        <taxon>Viridiplantae</taxon>
        <taxon>Streptophyta</taxon>
        <taxon>Embryophyta</taxon>
        <taxon>Tracheophyta</taxon>
        <taxon>Spermatophyta</taxon>
        <taxon>Magnoliopsida</taxon>
        <taxon>Liliopsida</taxon>
        <taxon>Zosteraceae</taxon>
        <taxon>Zostera</taxon>
    </lineage>
</organism>
<feature type="compositionally biased region" description="Basic residues" evidence="1">
    <location>
        <begin position="1"/>
        <end position="11"/>
    </location>
</feature>
<dbReference type="PANTHER" id="PTHR42881:SF2">
    <property type="entry name" value="PROLYL ENDOPEPTIDASE"/>
    <property type="match status" value="1"/>
</dbReference>
<dbReference type="STRING" id="29655.A0A0K9PGL7"/>
<gene>
    <name evidence="3" type="ORF">ZOSMA_26G01480</name>
</gene>